<protein>
    <submittedName>
        <fullName evidence="1">Uncharacterized protein</fullName>
    </submittedName>
</protein>
<keyword evidence="2" id="KW-1185">Reference proteome</keyword>
<accession>A0ABY4V7C6</accession>
<evidence type="ECO:0000313" key="1">
    <source>
        <dbReference type="EMBL" id="USD20176.1"/>
    </source>
</evidence>
<proteinExistence type="predicted"/>
<organism evidence="1 2">
    <name type="scientific">Microbulbifer variabilis</name>
    <dbReference type="NCBI Taxonomy" id="266805"/>
    <lineage>
        <taxon>Bacteria</taxon>
        <taxon>Pseudomonadati</taxon>
        <taxon>Pseudomonadota</taxon>
        <taxon>Gammaproteobacteria</taxon>
        <taxon>Cellvibrionales</taxon>
        <taxon>Microbulbiferaceae</taxon>
        <taxon>Microbulbifer</taxon>
    </lineage>
</organism>
<dbReference type="EMBL" id="CP092418">
    <property type="protein sequence ID" value="USD20176.1"/>
    <property type="molecule type" value="Genomic_DNA"/>
</dbReference>
<sequence length="61" mass="6955">MQQGSCKSYSSTSTQQIFAFHGRQGDEVIALGVHKLSNSLINAGYYATEWLNNDNHLLWWH</sequence>
<reference evidence="1" key="1">
    <citation type="submission" date="2022-02" db="EMBL/GenBank/DDBJ databases">
        <title>Coral-associated bacteria.</title>
        <authorList>
            <person name="Tang K."/>
            <person name="Wang X."/>
        </authorList>
    </citation>
    <scope>NUCLEOTIDE SEQUENCE</scope>
    <source>
        <strain evidence="1">SCSIO 43006</strain>
    </source>
</reference>
<dbReference type="Proteomes" id="UP001055658">
    <property type="component" value="Chromosome"/>
</dbReference>
<gene>
    <name evidence="1" type="ORF">MJO52_13930</name>
</gene>
<name>A0ABY4V7C6_9GAMM</name>
<evidence type="ECO:0000313" key="2">
    <source>
        <dbReference type="Proteomes" id="UP001055658"/>
    </source>
</evidence>